<evidence type="ECO:0000313" key="1">
    <source>
        <dbReference type="EMBL" id="KRG55394.1"/>
    </source>
</evidence>
<organism evidence="1 2">
    <name type="scientific">Stenotrophomonas koreensis</name>
    <dbReference type="NCBI Taxonomy" id="266128"/>
    <lineage>
        <taxon>Bacteria</taxon>
        <taxon>Pseudomonadati</taxon>
        <taxon>Pseudomonadota</taxon>
        <taxon>Gammaproteobacteria</taxon>
        <taxon>Lysobacterales</taxon>
        <taxon>Lysobacteraceae</taxon>
        <taxon>Stenotrophomonas</taxon>
    </lineage>
</organism>
<sequence length="289" mass="31106">MRLIECTMSDAVPFELGPLSIAAGPTRRGRTELRVSAFGQELGHIITTQAPELDALLASESDAQALFALFRDHCAPLLRQRAQHCPGSTEALCIRLTHPCDNPQCDAVHELLCMNTALGLLAQAAPATASDGIPFTLVDEHGQPQAAAQHLGQADTERLLLEHTAPALVEMASFFSPASLHTDLARWEPPTPADQDIISYFGFFSGLPDALYGIYQYINPLLLGIWMDRIDAGIHSHEHAARAAAQQAWFQLLARLHILPEGHLASATAADSPALGLLTPATGGSRRLH</sequence>
<gene>
    <name evidence="1" type="ORF">ABB25_11875</name>
</gene>
<dbReference type="EMBL" id="LDJH01000025">
    <property type="protein sequence ID" value="KRG55394.1"/>
    <property type="molecule type" value="Genomic_DNA"/>
</dbReference>
<dbReference type="STRING" id="266128.ABB25_11875"/>
<protein>
    <submittedName>
        <fullName evidence="1">Uncharacterized protein</fullName>
    </submittedName>
</protein>
<comment type="caution">
    <text evidence="1">The sequence shown here is derived from an EMBL/GenBank/DDBJ whole genome shotgun (WGS) entry which is preliminary data.</text>
</comment>
<name>A0A0R0BM27_9GAMM</name>
<dbReference type="Proteomes" id="UP000051254">
    <property type="component" value="Unassembled WGS sequence"/>
</dbReference>
<dbReference type="AlphaFoldDB" id="A0A0R0BM27"/>
<keyword evidence="2" id="KW-1185">Reference proteome</keyword>
<accession>A0A0R0BM27</accession>
<evidence type="ECO:0000313" key="2">
    <source>
        <dbReference type="Proteomes" id="UP000051254"/>
    </source>
</evidence>
<reference evidence="1 2" key="1">
    <citation type="submission" date="2015-05" db="EMBL/GenBank/DDBJ databases">
        <title>Genome sequencing and analysis of members of genus Stenotrophomonas.</title>
        <authorList>
            <person name="Patil P.P."/>
            <person name="Midha S."/>
            <person name="Patil P.B."/>
        </authorList>
    </citation>
    <scope>NUCLEOTIDE SEQUENCE [LARGE SCALE GENOMIC DNA]</scope>
    <source>
        <strain evidence="1 2">DSM 17805</strain>
    </source>
</reference>
<proteinExistence type="predicted"/>
<dbReference type="PATRIC" id="fig|266128.3.peg.1439"/>